<keyword evidence="3" id="KW-1185">Reference proteome</keyword>
<feature type="domain" description="Thiol:disulfide interchange protein DsbD N-terminal" evidence="1">
    <location>
        <begin position="70"/>
        <end position="172"/>
    </location>
</feature>
<evidence type="ECO:0000259" key="1">
    <source>
        <dbReference type="Pfam" id="PF11412"/>
    </source>
</evidence>
<gene>
    <name evidence="2" type="ORF">DMY87_02000</name>
</gene>
<comment type="caution">
    <text evidence="2">The sequence shown here is derived from an EMBL/GenBank/DDBJ whole genome shotgun (WGS) entry which is preliminary data.</text>
</comment>
<protein>
    <recommendedName>
        <fullName evidence="1">Thiol:disulfide interchange protein DsbD N-terminal domain-containing protein</fullName>
    </recommendedName>
</protein>
<dbReference type="Pfam" id="PF11412">
    <property type="entry name" value="DsbD_N"/>
    <property type="match status" value="1"/>
</dbReference>
<organism evidence="2 3">
    <name type="scientific">Rhizobium wuzhouense</name>
    <dbReference type="NCBI Taxonomy" id="1986026"/>
    <lineage>
        <taxon>Bacteria</taxon>
        <taxon>Pseudomonadati</taxon>
        <taxon>Pseudomonadota</taxon>
        <taxon>Alphaproteobacteria</taxon>
        <taxon>Hyphomicrobiales</taxon>
        <taxon>Rhizobiaceae</taxon>
        <taxon>Rhizobium/Agrobacterium group</taxon>
        <taxon>Rhizobium</taxon>
    </lineage>
</organism>
<name>A0ABX5NW95_9HYPH</name>
<evidence type="ECO:0000313" key="3">
    <source>
        <dbReference type="Proteomes" id="UP000247536"/>
    </source>
</evidence>
<proteinExistence type="predicted"/>
<sequence>MIDSSTALHPLFRQAFRQDSRPAVRARLTGLAVLAPLCLVALTGAVQAASSAWATNEGGRMRLVLLAAKADGTREGVLLVEPKKGWITYWKEPGDVGIPPSITPAAGSDYTVADVDFPVPKLLSTGDMQDVGYDHSVALPLVLANAGSDRPFKLSAFVGVCQNICIPFQADLTVDPAAEIGSDPDETALVEKAKRLVPPGPSEDFRVTAHAMQPDLKSLHVSLRLPAGAPAPQVFVSGPSGHVYVEGTAATGPHGETLYTVPIGKLPKGYTMAGKRWGILVVAGERAMETTLAFE</sequence>
<dbReference type="RefSeq" id="WP_110789600.1">
    <property type="nucleotide sequence ID" value="NZ_QJRY01000001.1"/>
</dbReference>
<dbReference type="Proteomes" id="UP000247536">
    <property type="component" value="Unassembled WGS sequence"/>
</dbReference>
<dbReference type="EMBL" id="QJRY01000001">
    <property type="protein sequence ID" value="PYB77166.1"/>
    <property type="molecule type" value="Genomic_DNA"/>
</dbReference>
<dbReference type="InterPro" id="IPR028250">
    <property type="entry name" value="DsbDN"/>
</dbReference>
<reference evidence="2 3" key="1">
    <citation type="submission" date="2018-06" db="EMBL/GenBank/DDBJ databases">
        <title>Rhizobium wuzhouense sp. nov., isolated from roots of Oryza officinalis.</title>
        <authorList>
            <person name="Yuan T."/>
        </authorList>
    </citation>
    <scope>NUCLEOTIDE SEQUENCE [LARGE SCALE GENOMIC DNA]</scope>
    <source>
        <strain evidence="2 3">W44</strain>
    </source>
</reference>
<accession>A0ABX5NW95</accession>
<evidence type="ECO:0000313" key="2">
    <source>
        <dbReference type="EMBL" id="PYB77166.1"/>
    </source>
</evidence>